<gene>
    <name evidence="1" type="ORF">MVEN_02525100</name>
</gene>
<evidence type="ECO:0008006" key="3">
    <source>
        <dbReference type="Google" id="ProtNLM"/>
    </source>
</evidence>
<keyword evidence="2" id="KW-1185">Reference proteome</keyword>
<dbReference type="EMBL" id="JACAZI010000034">
    <property type="protein sequence ID" value="KAF7328952.1"/>
    <property type="molecule type" value="Genomic_DNA"/>
</dbReference>
<dbReference type="PANTHER" id="PTHR38115">
    <property type="entry name" value="LIPOCALIN-LIKE DOMAIN-CONTAINING PROTEIN"/>
    <property type="match status" value="1"/>
</dbReference>
<dbReference type="InterPro" id="IPR053037">
    <property type="entry name" value="Pericyclase_pydY-like"/>
</dbReference>
<comment type="caution">
    <text evidence="1">The sequence shown here is derived from an EMBL/GenBank/DDBJ whole genome shotgun (WGS) entry which is preliminary data.</text>
</comment>
<name>A0A8H6WUP3_9AGAR</name>
<accession>A0A8H6WUP3</accession>
<organism evidence="1 2">
    <name type="scientific">Mycena venus</name>
    <dbReference type="NCBI Taxonomy" id="2733690"/>
    <lineage>
        <taxon>Eukaryota</taxon>
        <taxon>Fungi</taxon>
        <taxon>Dikarya</taxon>
        <taxon>Basidiomycota</taxon>
        <taxon>Agaricomycotina</taxon>
        <taxon>Agaricomycetes</taxon>
        <taxon>Agaricomycetidae</taxon>
        <taxon>Agaricales</taxon>
        <taxon>Marasmiineae</taxon>
        <taxon>Mycenaceae</taxon>
        <taxon>Mycena</taxon>
    </lineage>
</organism>
<proteinExistence type="predicted"/>
<evidence type="ECO:0000313" key="1">
    <source>
        <dbReference type="EMBL" id="KAF7328952.1"/>
    </source>
</evidence>
<dbReference type="AlphaFoldDB" id="A0A8H6WUP3"/>
<dbReference type="Proteomes" id="UP000620124">
    <property type="component" value="Unassembled WGS sequence"/>
</dbReference>
<evidence type="ECO:0000313" key="2">
    <source>
        <dbReference type="Proteomes" id="UP000620124"/>
    </source>
</evidence>
<reference evidence="1" key="1">
    <citation type="submission" date="2020-05" db="EMBL/GenBank/DDBJ databases">
        <title>Mycena genomes resolve the evolution of fungal bioluminescence.</title>
        <authorList>
            <person name="Tsai I.J."/>
        </authorList>
    </citation>
    <scope>NUCLEOTIDE SEQUENCE</scope>
    <source>
        <strain evidence="1">CCC161011</strain>
    </source>
</reference>
<protein>
    <recommendedName>
        <fullName evidence="3">LCCL domain-containing protein</fullName>
    </recommendedName>
</protein>
<sequence>MAVPETYTMMDITGKYTLNKALSDSDASNTILEQQGVGFLKRKAIDFAGATVYIKHQKDAEGVEHLEIEPQIPGNSAPKGESRVLTWTERTIDHPLFGHIAAKTRRVKPAELDDENLKKGWTADTVEAGVIQSHVVGEKWTAIQTWGIQEIDGKRRHARQMTFTGPKGNTIHARLVYDYVAA</sequence>
<dbReference type="PANTHER" id="PTHR38115:SF1">
    <property type="entry name" value="LIPOCALIN-LIKE DOMAIN-CONTAINING PROTEIN"/>
    <property type="match status" value="1"/>
</dbReference>
<dbReference type="OrthoDB" id="425354at2759"/>